<comment type="caution">
    <text evidence="1">The sequence shown here is derived from an EMBL/GenBank/DDBJ whole genome shotgun (WGS) entry which is preliminary data.</text>
</comment>
<reference evidence="1" key="1">
    <citation type="submission" date="2021-06" db="EMBL/GenBank/DDBJ databases">
        <authorList>
            <person name="Kallberg Y."/>
            <person name="Tangrot J."/>
            <person name="Rosling A."/>
        </authorList>
    </citation>
    <scope>NUCLEOTIDE SEQUENCE</scope>
    <source>
        <strain evidence="1">MA453B</strain>
    </source>
</reference>
<dbReference type="OrthoDB" id="2470759at2759"/>
<dbReference type="Proteomes" id="UP000789405">
    <property type="component" value="Unassembled WGS sequence"/>
</dbReference>
<evidence type="ECO:0000313" key="1">
    <source>
        <dbReference type="EMBL" id="CAG8587451.1"/>
    </source>
</evidence>
<proteinExistence type="predicted"/>
<dbReference type="AlphaFoldDB" id="A0A9N9C1L3"/>
<dbReference type="EMBL" id="CAJVPY010003284">
    <property type="protein sequence ID" value="CAG8587451.1"/>
    <property type="molecule type" value="Genomic_DNA"/>
</dbReference>
<protein>
    <submittedName>
        <fullName evidence="1">8259_t:CDS:1</fullName>
    </submittedName>
</protein>
<evidence type="ECO:0000313" key="2">
    <source>
        <dbReference type="Proteomes" id="UP000789405"/>
    </source>
</evidence>
<organism evidence="1 2">
    <name type="scientific">Dentiscutata erythropus</name>
    <dbReference type="NCBI Taxonomy" id="1348616"/>
    <lineage>
        <taxon>Eukaryota</taxon>
        <taxon>Fungi</taxon>
        <taxon>Fungi incertae sedis</taxon>
        <taxon>Mucoromycota</taxon>
        <taxon>Glomeromycotina</taxon>
        <taxon>Glomeromycetes</taxon>
        <taxon>Diversisporales</taxon>
        <taxon>Gigasporaceae</taxon>
        <taxon>Dentiscutata</taxon>
    </lineage>
</organism>
<keyword evidence="2" id="KW-1185">Reference proteome</keyword>
<gene>
    <name evidence="1" type="ORF">DERYTH_LOCUS6996</name>
</gene>
<name>A0A9N9C1L3_9GLOM</name>
<sequence>METIYYDDKDIVDQMMQILGIKQGDEESIEEFTKRYNGHIMLWNGELPEEEKRIWYVLGLKRQYLYEIEALLPETYDQAKQLALIVEAQMKGVKKEVKNVVSDRDIKVTSESEKNKIKDFPRWVKANGCKTLIEKMCVVYNLGGVCRRSVDCDAKVVIKGKLNISVVCDEYVIVVIRIKRMFDGILKLWYDVVKGLKLRRRIFVCNNLEDRGKWMMNSR</sequence>
<accession>A0A9N9C1L3</accession>